<dbReference type="Proteomes" id="UP000193804">
    <property type="component" value="Unassembled WGS sequence"/>
</dbReference>
<accession>A0A1X7I4P3</accession>
<reference evidence="2" key="1">
    <citation type="submission" date="2017-04" db="EMBL/GenBank/DDBJ databases">
        <authorList>
            <person name="Varghese N."/>
            <person name="Submissions S."/>
        </authorList>
    </citation>
    <scope>NUCLEOTIDE SEQUENCE [LARGE SCALE GENOMIC DNA]</scope>
    <source>
        <strain evidence="2">DSM 4125</strain>
    </source>
</reference>
<proteinExistence type="predicted"/>
<keyword evidence="2" id="KW-1185">Reference proteome</keyword>
<protein>
    <recommendedName>
        <fullName evidence="3">Restriction endonuclease</fullName>
    </recommendedName>
</protein>
<name>A0A1X7I4P3_9BACT</name>
<dbReference type="EMBL" id="FXAW01000001">
    <property type="protein sequence ID" value="SMG09178.1"/>
    <property type="molecule type" value="Genomic_DNA"/>
</dbReference>
<organism evidence="1 2">
    <name type="scientific">Marivirga sericea</name>
    <dbReference type="NCBI Taxonomy" id="1028"/>
    <lineage>
        <taxon>Bacteria</taxon>
        <taxon>Pseudomonadati</taxon>
        <taxon>Bacteroidota</taxon>
        <taxon>Cytophagia</taxon>
        <taxon>Cytophagales</taxon>
        <taxon>Marivirgaceae</taxon>
        <taxon>Marivirga</taxon>
    </lineage>
</organism>
<sequence length="351" mass="40522">MVVSVNSEPHKNEFNTLLNSTIIELNAHAIKSPEKIEQLKGNKLEPYVGDVMTELAVGTAFENSIEVIGGQKFPDIVANKFYGIEVKTTTQNHWKTTGNSVLESTRVEDVERIFMLFGKLGKPIEFKCRAYEECLSEVVVTHSPRYLIDMNLEKGKTIFDKINTPYDTLRQKDNPIKPITDYYKSKLKPGQDLWWIQDTEQASNLVINIWNNLNQKEKQEIKNRAMVYFPEVFSNRGDKFSRLAIWLVTRESIVCPNIRDLFTAGGKDNHLIKGKTYKNIPRIYIKLFENINSVLEILINTSAIELSEYWNEKTSEKKKIMDWIDLVSMNSKTVQGARHLDLKQMLNELIL</sequence>
<dbReference type="STRING" id="1028.SAMN05661096_00189"/>
<evidence type="ECO:0000313" key="1">
    <source>
        <dbReference type="EMBL" id="SMG09178.1"/>
    </source>
</evidence>
<evidence type="ECO:0000313" key="2">
    <source>
        <dbReference type="Proteomes" id="UP000193804"/>
    </source>
</evidence>
<dbReference type="RefSeq" id="WP_221406398.1">
    <property type="nucleotide sequence ID" value="NZ_FXAW01000001.1"/>
</dbReference>
<dbReference type="AlphaFoldDB" id="A0A1X7I4P3"/>
<gene>
    <name evidence="1" type="ORF">SAMN05661096_00189</name>
</gene>
<evidence type="ECO:0008006" key="3">
    <source>
        <dbReference type="Google" id="ProtNLM"/>
    </source>
</evidence>